<sequence length="381" mass="41208">VSSTCGFSGPPAADRDTSWASRPSRGDPGPLFQEVPGVEAGVLERVRAPGGSLEEKLELVLGSVRASARRLEGMQLELRHRAMSQWRQDGAEPLPQQVGEAVSEGTYQEAFLDAFDGQAFPLYAEEVAPAHVYSLALEVHSGGPYWCNIPVRETGSVRHRVETVSASSAAEGSASAVSHFGAAQRGAVFVWRWRHLRDAGPHELPAWLQKALGSEGNDPVRKLQAELEAVRRWAGQQRLATAQRAKGANEVKDIYMREVLRLWPCEPDPHGSEQLKPCAWVEGLDAKLFVGRSVLVCRAWYDEDHALALHAAIARRHAQGASQEGGPPYRLTAAWRWTAGRTAAAEQAAPAEAVEERGQRAAADQAAPAAAAEEPLRHAGA</sequence>
<accession>A0ABN9VM51</accession>
<evidence type="ECO:0000313" key="2">
    <source>
        <dbReference type="EMBL" id="CAK0873141.1"/>
    </source>
</evidence>
<gene>
    <name evidence="2" type="ORF">PCOR1329_LOCUS58433</name>
</gene>
<organism evidence="2 3">
    <name type="scientific">Prorocentrum cordatum</name>
    <dbReference type="NCBI Taxonomy" id="2364126"/>
    <lineage>
        <taxon>Eukaryota</taxon>
        <taxon>Sar</taxon>
        <taxon>Alveolata</taxon>
        <taxon>Dinophyceae</taxon>
        <taxon>Prorocentrales</taxon>
        <taxon>Prorocentraceae</taxon>
        <taxon>Prorocentrum</taxon>
    </lineage>
</organism>
<feature type="non-terminal residue" evidence="2">
    <location>
        <position position="1"/>
    </location>
</feature>
<evidence type="ECO:0000313" key="3">
    <source>
        <dbReference type="Proteomes" id="UP001189429"/>
    </source>
</evidence>
<name>A0ABN9VM51_9DINO</name>
<feature type="region of interest" description="Disordered" evidence="1">
    <location>
        <begin position="1"/>
        <end position="34"/>
    </location>
</feature>
<proteinExistence type="predicted"/>
<dbReference type="Proteomes" id="UP001189429">
    <property type="component" value="Unassembled WGS sequence"/>
</dbReference>
<keyword evidence="3" id="KW-1185">Reference proteome</keyword>
<feature type="compositionally biased region" description="Low complexity" evidence="1">
    <location>
        <begin position="360"/>
        <end position="373"/>
    </location>
</feature>
<reference evidence="2" key="1">
    <citation type="submission" date="2023-10" db="EMBL/GenBank/DDBJ databases">
        <authorList>
            <person name="Chen Y."/>
            <person name="Shah S."/>
            <person name="Dougan E. K."/>
            <person name="Thang M."/>
            <person name="Chan C."/>
        </authorList>
    </citation>
    <scope>NUCLEOTIDE SEQUENCE [LARGE SCALE GENOMIC DNA]</scope>
</reference>
<protein>
    <submittedName>
        <fullName evidence="2">Uncharacterized protein</fullName>
    </submittedName>
</protein>
<comment type="caution">
    <text evidence="2">The sequence shown here is derived from an EMBL/GenBank/DDBJ whole genome shotgun (WGS) entry which is preliminary data.</text>
</comment>
<evidence type="ECO:0000256" key="1">
    <source>
        <dbReference type="SAM" id="MobiDB-lite"/>
    </source>
</evidence>
<feature type="region of interest" description="Disordered" evidence="1">
    <location>
        <begin position="346"/>
        <end position="381"/>
    </location>
</feature>
<dbReference type="EMBL" id="CAUYUJ010017247">
    <property type="protein sequence ID" value="CAK0873141.1"/>
    <property type="molecule type" value="Genomic_DNA"/>
</dbReference>